<accession>A0A6P4Y141</accession>
<dbReference type="AlphaFoldDB" id="A0A6P4Y141"/>
<dbReference type="InterPro" id="IPR011030">
    <property type="entry name" value="Lipovitellin_superhlx_dom"/>
</dbReference>
<feature type="domain" description="Vitellogenin" evidence="4">
    <location>
        <begin position="24"/>
        <end position="586"/>
    </location>
</feature>
<dbReference type="OrthoDB" id="6107827at2759"/>
<dbReference type="FunFam" id="1.25.10.20:FF:000008">
    <property type="entry name" value="Uncharacterized protein"/>
    <property type="match status" value="1"/>
</dbReference>
<dbReference type="GeneID" id="109465393"/>
<dbReference type="PROSITE" id="PS51257">
    <property type="entry name" value="PROKAR_LIPOPROTEIN"/>
    <property type="match status" value="1"/>
</dbReference>
<dbReference type="InterPro" id="IPR011055">
    <property type="entry name" value="Dup_hybrid_motif"/>
</dbReference>
<evidence type="ECO:0000256" key="2">
    <source>
        <dbReference type="PROSITE-ProRule" id="PRU00557"/>
    </source>
</evidence>
<evidence type="ECO:0000256" key="1">
    <source>
        <dbReference type="ARBA" id="ARBA00022729"/>
    </source>
</evidence>
<dbReference type="SUPFAM" id="SSF56968">
    <property type="entry name" value="Lipovitellin-phosvitin complex, beta-sheet shell regions"/>
    <property type="match status" value="1"/>
</dbReference>
<keyword evidence="1 3" id="KW-0732">Signal</keyword>
<sequence>MEARFRVLASVLLFVVGCSGLVDFKPGNQYQYKYDASTTLKHTGVVLTSAKVYINVLGGDKWNRHCQLEVKNFLHALKNHPANHKDQEDLSKWFSFNVSNSGEILEVQYPENDKSSAVLQKKALLGTFSSRLHASLQDINHDKDRKWRYVVNETGHEGVHEAEYEGKNTGEALIFKRTKSSHIVTNAETSHQKEIWYHKGKQVPTKILVDEKFTAPRKVHPEYEPVPSIPVGFGQSHMYESDDNFDLPEMHTFSSGKMELTDVVPISVEDRRFQLPDNLVTGSLHIDEYPHKKVPLDSKVQKQIIGNITCMREIRPLYDRRRMKCFDELVHVIRNLEDEDFSKLADEYIQFPPKGQNGTENRGAIIDAFGASAVEEAQTILTERILLREPLDVELTKRVFSHFVNLEKPPAQIFIEVLEDFVFGTDPPADHASDDEDIMAMATLLLGHIAGKLMSTDPVRSERVVAKLEAELQPHDPVKHRARRSAEMAKAKENENNFTIPYNNKTYVNHHEQRKATLLLSLGNAGLDRSYHHILSYINTTDSPQLLKRSGMAAIAKYKHEHAASTLLRLAVDGDHEDHVRYDALLEYRRHPKAVPINDLHYHLVRGLTNITGLETNDHSRLKRNILNDILNFKFEFKLKLPGIEWKKQIGSDKVGASFGLTIRNVMDLFISLLNGRFGIDVLDEVYATANFGIINYNLDIVRARVCFKGFIQYDLNILKEFNFEDIFKIIKTLDQVVDRIVGNIKKAVNFFKGLFSSDSEFAFPKLIKKFTEVFESLPKKIDGIIAIGQKATVVLGEMINPQPWLVAIVGVVRRITGFMGDVKRDVTKFVDAIFEAVTVTLPWAVDQIVEAVNMVVNTLDNFFDNPLVALQDVQKAVLKIQNGIFKVLDAKNRIQKTCLFTKGQRPYWFDIKTVITEIWDEMKAAKDTVVGAVTNFKPNLKGNANAYMFKKFTGIGPPVIKKQLQNEVISAFGILEPPLRVIQTLAEPFLTAYETVVGKLRMVHLAYTTVKNMYTKARTLISKIFGPKMHKSFPRKLLQAQNCNGYGPYPSTGNGKYKHQGVDLELNKTSINVPFTGNLRINDSAAGLVSILLDDPDGIELILQPITVPSGKNGMKVFKGESLGTAQASGCNPKSIHVAMRKAFTEEYIDPMKYLEKRKPGFPKFDTQCDDYRVVLLVSFTQTSHSIYDHCGF</sequence>
<name>A0A6P4Y141_BRABE</name>
<dbReference type="Proteomes" id="UP000515135">
    <property type="component" value="Unplaced"/>
</dbReference>
<feature type="chain" id="PRO_5027813586" evidence="3">
    <location>
        <begin position="21"/>
        <end position="1194"/>
    </location>
</feature>
<dbReference type="RefSeq" id="XP_019618168.1">
    <property type="nucleotide sequence ID" value="XM_019762609.1"/>
</dbReference>
<dbReference type="KEGG" id="bbel:109465393"/>
<evidence type="ECO:0000313" key="6">
    <source>
        <dbReference type="RefSeq" id="XP_019618168.1"/>
    </source>
</evidence>
<dbReference type="PROSITE" id="PS51211">
    <property type="entry name" value="VITELLOGENIN"/>
    <property type="match status" value="1"/>
</dbReference>
<proteinExistence type="predicted"/>
<dbReference type="SMART" id="SM00638">
    <property type="entry name" value="LPD_N"/>
    <property type="match status" value="1"/>
</dbReference>
<dbReference type="InterPro" id="IPR015819">
    <property type="entry name" value="Lipid_transp_b-sht_shell"/>
</dbReference>
<dbReference type="InterPro" id="IPR001747">
    <property type="entry name" value="Vitellogenin_N"/>
</dbReference>
<keyword evidence="5" id="KW-1185">Reference proteome</keyword>
<comment type="caution">
    <text evidence="2">Lacks conserved residue(s) required for the propagation of feature annotation.</text>
</comment>
<evidence type="ECO:0000259" key="4">
    <source>
        <dbReference type="PROSITE" id="PS51211"/>
    </source>
</evidence>
<dbReference type="Gene3D" id="2.70.70.10">
    <property type="entry name" value="Glucose Permease (Domain IIA)"/>
    <property type="match status" value="1"/>
</dbReference>
<feature type="signal peptide" evidence="3">
    <location>
        <begin position="1"/>
        <end position="20"/>
    </location>
</feature>
<evidence type="ECO:0000256" key="3">
    <source>
        <dbReference type="SAM" id="SignalP"/>
    </source>
</evidence>
<dbReference type="Gene3D" id="1.25.10.20">
    <property type="entry name" value="Vitellinogen, superhelical"/>
    <property type="match status" value="1"/>
</dbReference>
<protein>
    <submittedName>
        <fullName evidence="6">Uncharacterized protein LOC109465393</fullName>
    </submittedName>
</protein>
<organism evidence="5 6">
    <name type="scientific">Branchiostoma belcheri</name>
    <name type="common">Amphioxus</name>
    <dbReference type="NCBI Taxonomy" id="7741"/>
    <lineage>
        <taxon>Eukaryota</taxon>
        <taxon>Metazoa</taxon>
        <taxon>Chordata</taxon>
        <taxon>Cephalochordata</taxon>
        <taxon>Leptocardii</taxon>
        <taxon>Amphioxiformes</taxon>
        <taxon>Branchiostomatidae</taxon>
        <taxon>Branchiostoma</taxon>
    </lineage>
</organism>
<dbReference type="Gene3D" id="2.30.230.10">
    <property type="entry name" value="Lipovitellin, beta-sheet shell regions, chain A"/>
    <property type="match status" value="1"/>
</dbReference>
<gene>
    <name evidence="6" type="primary">LOC109465393</name>
</gene>
<evidence type="ECO:0000313" key="5">
    <source>
        <dbReference type="Proteomes" id="UP000515135"/>
    </source>
</evidence>
<dbReference type="InterPro" id="IPR015816">
    <property type="entry name" value="Vitellinogen_b-sht_N"/>
</dbReference>
<reference evidence="6" key="1">
    <citation type="submission" date="2025-08" db="UniProtKB">
        <authorList>
            <consortium name="RefSeq"/>
        </authorList>
    </citation>
    <scope>IDENTIFICATION</scope>
    <source>
        <tissue evidence="6">Gonad</tissue>
    </source>
</reference>
<dbReference type="GO" id="GO:0005319">
    <property type="term" value="F:lipid transporter activity"/>
    <property type="evidence" value="ECO:0007669"/>
    <property type="project" value="InterPro"/>
</dbReference>